<keyword evidence="2" id="KW-1185">Reference proteome</keyword>
<evidence type="ECO:0008006" key="3">
    <source>
        <dbReference type="Google" id="ProtNLM"/>
    </source>
</evidence>
<evidence type="ECO:0000313" key="1">
    <source>
        <dbReference type="EMBL" id="ADI14955.1"/>
    </source>
</evidence>
<accession>D7CQH1</accession>
<protein>
    <recommendedName>
        <fullName evidence="3">Heparinase II/III family protein</fullName>
    </recommendedName>
</protein>
<dbReference type="EMBL" id="CP002049">
    <property type="protein sequence ID" value="ADI14955.1"/>
    <property type="molecule type" value="Genomic_DNA"/>
</dbReference>
<sequence>MTETLTGRAAEANRAYSERCRHYLEAEAATERPLGNGRAEVFHQLARLEQGVPPDARMLRASCELIGARRDCADFALAGVLRLLCRYPAHPLLAPEARAALEAAARNFCYWYDQPGVRGMCFHTENHQILFHSCEVLAGQLFGDAVLPNSGQTGRWHADHGAELAHRWLDQRARFGFSEWLSNCYFEEDLLALLNLYDFAADPELRQRAGRAVDLLLFELALHSLGGVMGSTHGRTYAAWIKGGRTAPTTAIAWLVFGQGDLHLGEGLYHIGTNLALIGLATSDYRPPPIVVAIAHDEPEAVRCRERHGLNVLDAPRYGLQHSSLDDNLFFWACQTARHPAVREASLRVAEIADDPWLMEFIAHADGLLEASRALIEEAGGTFDGEALNTALSEVNLVTFRTPHAQLSCAQDFRPGKPGYQQHVWHAMLGPDAVVFTNHPGTDDESGEHDARPNFWAGNRWLPRAAQHENVLVCLHHVPAGDPHPFSHAYFPRAHFDETVQRGHWTFGRKGRGYVALFSQHPACWAERGPYAGVELRAEARDNVWLCEVGSESQHGSFERFVEALCAAPIQCDGLTVRYASPTLGEVRFGWTGPFRVGGQRVPLGNYPRFDNPYCQAPLGRDHFRLRFQNTSCELDLRRRS</sequence>
<dbReference type="RefSeq" id="WP_013178321.1">
    <property type="nucleotide sequence ID" value="NC_014221.1"/>
</dbReference>
<reference evidence="2" key="1">
    <citation type="submission" date="2010-05" db="EMBL/GenBank/DDBJ databases">
        <title>The complete genome of Truepera radiovictris DSM 17093.</title>
        <authorList>
            <consortium name="US DOE Joint Genome Institute (JGI-PGF)"/>
            <person name="Lucas S."/>
            <person name="Copeland A."/>
            <person name="Lapidus A."/>
            <person name="Glavina del Rio T."/>
            <person name="Dalin E."/>
            <person name="Tice H."/>
            <person name="Bruce D."/>
            <person name="Goodwin L."/>
            <person name="Pitluck S."/>
            <person name="Kyrpides N."/>
            <person name="Mavromatis K."/>
            <person name="Ovchinnikova G."/>
            <person name="Munk A.C."/>
            <person name="Detter J.C."/>
            <person name="Han C."/>
            <person name="Tapia R."/>
            <person name="Land M."/>
            <person name="Hauser L."/>
            <person name="Markowitz V."/>
            <person name="Cheng J.-F."/>
            <person name="Hugenholtz P."/>
            <person name="Woyke T."/>
            <person name="Wu D."/>
            <person name="Tindall B."/>
            <person name="Pomrenke H.G."/>
            <person name="Brambilla E."/>
            <person name="Klenk H.-P."/>
            <person name="Eisen J.A."/>
        </authorList>
    </citation>
    <scope>NUCLEOTIDE SEQUENCE [LARGE SCALE GENOMIC DNA]</scope>
    <source>
        <strain evidence="2">DSM 17093 / CIP 108686 / LMG 22925 / RQ-24</strain>
    </source>
</reference>
<dbReference type="AlphaFoldDB" id="D7CQH1"/>
<organism evidence="1 2">
    <name type="scientific">Truepera radiovictrix (strain DSM 17093 / CIP 108686 / LMG 22925 / RQ-24)</name>
    <dbReference type="NCBI Taxonomy" id="649638"/>
    <lineage>
        <taxon>Bacteria</taxon>
        <taxon>Thermotogati</taxon>
        <taxon>Deinococcota</taxon>
        <taxon>Deinococci</taxon>
        <taxon>Trueperales</taxon>
        <taxon>Trueperaceae</taxon>
        <taxon>Truepera</taxon>
    </lineage>
</organism>
<dbReference type="KEGG" id="tra:Trad_1839"/>
<reference evidence="1 2" key="2">
    <citation type="journal article" date="2011" name="Stand. Genomic Sci.">
        <title>Complete genome sequence of Truepera radiovictrix type strain (RQ-24).</title>
        <authorList>
            <person name="Ivanova N."/>
            <person name="Rohde C."/>
            <person name="Munk C."/>
            <person name="Nolan M."/>
            <person name="Lucas S."/>
            <person name="Del Rio T.G."/>
            <person name="Tice H."/>
            <person name="Deshpande S."/>
            <person name="Cheng J.F."/>
            <person name="Tapia R."/>
            <person name="Han C."/>
            <person name="Goodwin L."/>
            <person name="Pitluck S."/>
            <person name="Liolios K."/>
            <person name="Mavromatis K."/>
            <person name="Mikhailova N."/>
            <person name="Pati A."/>
            <person name="Chen A."/>
            <person name="Palaniappan K."/>
            <person name="Land M."/>
            <person name="Hauser L."/>
            <person name="Chang Y.J."/>
            <person name="Jeffries C.D."/>
            <person name="Brambilla E."/>
            <person name="Rohde M."/>
            <person name="Goker M."/>
            <person name="Tindall B.J."/>
            <person name="Woyke T."/>
            <person name="Bristow J."/>
            <person name="Eisen J.A."/>
            <person name="Markowitz V."/>
            <person name="Hugenholtz P."/>
            <person name="Kyrpides N.C."/>
            <person name="Klenk H.P."/>
            <person name="Lapidus A."/>
        </authorList>
    </citation>
    <scope>NUCLEOTIDE SEQUENCE [LARGE SCALE GENOMIC DNA]</scope>
    <source>
        <strain evidence="2">DSM 17093 / CIP 108686 / LMG 22925 / RQ-24</strain>
    </source>
</reference>
<dbReference type="OrthoDB" id="1029638at2"/>
<evidence type="ECO:0000313" key="2">
    <source>
        <dbReference type="Proteomes" id="UP000000379"/>
    </source>
</evidence>
<proteinExistence type="predicted"/>
<gene>
    <name evidence="1" type="ordered locus">Trad_1839</name>
</gene>
<dbReference type="STRING" id="649638.Trad_1839"/>
<dbReference type="Proteomes" id="UP000000379">
    <property type="component" value="Chromosome"/>
</dbReference>
<name>D7CQH1_TRURR</name>
<dbReference type="eggNOG" id="ENOG502Z7WG">
    <property type="taxonomic scope" value="Bacteria"/>
</dbReference>
<dbReference type="HOGENOM" id="CLU_017816_0_0_0"/>